<feature type="domain" description="Sodium/calcium exchanger membrane region" evidence="12">
    <location>
        <begin position="106"/>
        <end position="273"/>
    </location>
</feature>
<reference evidence="13" key="1">
    <citation type="submission" date="2022-12" db="EMBL/GenBank/DDBJ databases">
        <authorList>
            <person name="Petersen C."/>
        </authorList>
    </citation>
    <scope>NUCLEOTIDE SEQUENCE</scope>
    <source>
        <strain evidence="13">IBT 21472</strain>
    </source>
</reference>
<dbReference type="EMBL" id="JAPZBO010000005">
    <property type="protein sequence ID" value="KAJ5316037.1"/>
    <property type="molecule type" value="Genomic_DNA"/>
</dbReference>
<keyword evidence="6 10" id="KW-0106">Calcium</keyword>
<feature type="transmembrane region" description="Helical" evidence="10">
    <location>
        <begin position="373"/>
        <end position="397"/>
    </location>
</feature>
<dbReference type="InterPro" id="IPR004713">
    <property type="entry name" value="CaH_exchang"/>
</dbReference>
<dbReference type="PANTHER" id="PTHR31503:SF14">
    <property type="entry name" value="VACUOLAR CALCIUM ION TRANSPORTER"/>
    <property type="match status" value="1"/>
</dbReference>
<feature type="transmembrane region" description="Helical" evidence="10">
    <location>
        <begin position="138"/>
        <end position="160"/>
    </location>
</feature>
<sequence>MGSIRSSASRGPHPQASGDILTPPQEKDLQENPMLPLHERKTHPHRYVLGLFRVDSAGESGRKGFHPAHFLRVCSRSVCTASMIVNILWPFVPAAIVMHFARPDLHVWVFALNYIAMVPSANLLGFAGGELSKKLPKVLGVLLETALSAVVEIVLFMVLLHNSSEEQDFIPVIQAAILGSILANLLLCLGTCFFVGGLRRNEQVFHEAVSEVGTGLLLVAGFGLLIPSAFYTALKGSVNTEFTLHQLEQDALTISRATAVILLVAFFVYLVFNLHSHNSIFDEIFESDEAQDEDRDQELLRAKLTFFECIVAIVISLTCVCMSAVFLVQEIEYIVALGVSDNFMGLILVPLVEKAAEHLTAVDEAWDNQMNFALFHCLGPSIQTALLNAPLAVIAGWGLDKKMSLNFEIFMVVLLVLSILVVGNFLRDGKSNYLEGALCVLVYVIIAITSWYYPGVEQASTNQA</sequence>
<evidence type="ECO:0000313" key="14">
    <source>
        <dbReference type="Proteomes" id="UP001147746"/>
    </source>
</evidence>
<dbReference type="FunFam" id="1.20.1420.30:FF:000026">
    <property type="entry name" value="Vacuolar calcium ion transporter"/>
    <property type="match status" value="1"/>
</dbReference>
<feature type="region of interest" description="Disordered" evidence="11">
    <location>
        <begin position="1"/>
        <end position="30"/>
    </location>
</feature>
<feature type="transmembrane region" description="Helical" evidence="10">
    <location>
        <begin position="433"/>
        <end position="453"/>
    </location>
</feature>
<dbReference type="Gene3D" id="1.20.1420.30">
    <property type="entry name" value="NCX, central ion-binding region"/>
    <property type="match status" value="2"/>
</dbReference>
<protein>
    <recommendedName>
        <fullName evidence="10">Vacuolar calcium ion transporter</fullName>
    </recommendedName>
</protein>
<feature type="transmembrane region" description="Helical" evidence="10">
    <location>
        <begin position="172"/>
        <end position="195"/>
    </location>
</feature>
<dbReference type="NCBIfam" id="TIGR00378">
    <property type="entry name" value="cax"/>
    <property type="match status" value="1"/>
</dbReference>
<feature type="transmembrane region" description="Helical" evidence="10">
    <location>
        <begin position="107"/>
        <end position="126"/>
    </location>
</feature>
<dbReference type="InterPro" id="IPR004837">
    <property type="entry name" value="NaCa_Exmemb"/>
</dbReference>
<comment type="caution">
    <text evidence="13">The sequence shown here is derived from an EMBL/GenBank/DDBJ whole genome shotgun (WGS) entry which is preliminary data.</text>
</comment>
<dbReference type="Pfam" id="PF01699">
    <property type="entry name" value="Na_Ca_ex"/>
    <property type="match status" value="2"/>
</dbReference>
<dbReference type="FunFam" id="1.20.1420.30:FF:000027">
    <property type="entry name" value="Vacuolar calcium ion transporter"/>
    <property type="match status" value="1"/>
</dbReference>
<keyword evidence="5 10" id="KW-0812">Transmembrane</keyword>
<dbReference type="PANTHER" id="PTHR31503">
    <property type="entry name" value="VACUOLAR CALCIUM ION TRANSPORTER"/>
    <property type="match status" value="1"/>
</dbReference>
<feature type="domain" description="Sodium/calcium exchanger membrane region" evidence="12">
    <location>
        <begin position="310"/>
        <end position="451"/>
    </location>
</feature>
<feature type="transmembrane region" description="Helical" evidence="10">
    <location>
        <begin position="78"/>
        <end position="101"/>
    </location>
</feature>
<keyword evidence="3 10" id="KW-0813">Transport</keyword>
<evidence type="ECO:0000256" key="11">
    <source>
        <dbReference type="SAM" id="MobiDB-lite"/>
    </source>
</evidence>
<evidence type="ECO:0000256" key="10">
    <source>
        <dbReference type="RuleBase" id="RU365028"/>
    </source>
</evidence>
<dbReference type="InterPro" id="IPR004798">
    <property type="entry name" value="CAX-like"/>
</dbReference>
<accession>A0A9W9H8C8</accession>
<keyword evidence="10" id="KW-0926">Vacuole</keyword>
<feature type="transmembrane region" description="Helical" evidence="10">
    <location>
        <begin position="333"/>
        <end position="352"/>
    </location>
</feature>
<keyword evidence="9 10" id="KW-0472">Membrane</keyword>
<comment type="subcellular location">
    <subcellularLocation>
        <location evidence="1">Endomembrane system</location>
        <topology evidence="1">Multi-pass membrane protein</topology>
    </subcellularLocation>
    <subcellularLocation>
        <location evidence="10">Vacuole membrane</location>
    </subcellularLocation>
</comment>
<reference evidence="13" key="2">
    <citation type="journal article" date="2023" name="IMA Fungus">
        <title>Comparative genomic study of the Penicillium genus elucidates a diverse pangenome and 15 lateral gene transfer events.</title>
        <authorList>
            <person name="Petersen C."/>
            <person name="Sorensen T."/>
            <person name="Nielsen M.R."/>
            <person name="Sondergaard T.E."/>
            <person name="Sorensen J.L."/>
            <person name="Fitzpatrick D.A."/>
            <person name="Frisvad J.C."/>
            <person name="Nielsen K.L."/>
        </authorList>
    </citation>
    <scope>NUCLEOTIDE SEQUENCE</scope>
    <source>
        <strain evidence="13">IBT 21472</strain>
    </source>
</reference>
<evidence type="ECO:0000256" key="2">
    <source>
        <dbReference type="ARBA" id="ARBA00008170"/>
    </source>
</evidence>
<proteinExistence type="inferred from homology"/>
<evidence type="ECO:0000256" key="5">
    <source>
        <dbReference type="ARBA" id="ARBA00022692"/>
    </source>
</evidence>
<organism evidence="13 14">
    <name type="scientific">Penicillium atrosanguineum</name>
    <dbReference type="NCBI Taxonomy" id="1132637"/>
    <lineage>
        <taxon>Eukaryota</taxon>
        <taxon>Fungi</taxon>
        <taxon>Dikarya</taxon>
        <taxon>Ascomycota</taxon>
        <taxon>Pezizomycotina</taxon>
        <taxon>Eurotiomycetes</taxon>
        <taxon>Eurotiomycetidae</taxon>
        <taxon>Eurotiales</taxon>
        <taxon>Aspergillaceae</taxon>
        <taxon>Penicillium</taxon>
    </lineage>
</organism>
<evidence type="ECO:0000256" key="9">
    <source>
        <dbReference type="ARBA" id="ARBA00023136"/>
    </source>
</evidence>
<name>A0A9W9H8C8_9EURO</name>
<comment type="function">
    <text evidence="10">Has a role in promoting intracellular calcium ion sequestration via the exchange of calcium ions for hydrogen ions across the vacuolar membrane. Involved also in manganese ion homeostasis via its uptake into the vacuole.</text>
</comment>
<comment type="similarity">
    <text evidence="2 10">Belongs to the Ca(2+):cation antiporter (CaCA) (TC 2.A.19) family.</text>
</comment>
<evidence type="ECO:0000256" key="8">
    <source>
        <dbReference type="ARBA" id="ARBA00023065"/>
    </source>
</evidence>
<keyword evidence="8 10" id="KW-0406">Ion transport</keyword>
<evidence type="ECO:0000259" key="12">
    <source>
        <dbReference type="Pfam" id="PF01699"/>
    </source>
</evidence>
<evidence type="ECO:0000256" key="4">
    <source>
        <dbReference type="ARBA" id="ARBA00022568"/>
    </source>
</evidence>
<dbReference type="Proteomes" id="UP001147746">
    <property type="component" value="Unassembled WGS sequence"/>
</dbReference>
<keyword evidence="14" id="KW-1185">Reference proteome</keyword>
<keyword evidence="10" id="KW-0050">Antiport</keyword>
<keyword evidence="4 10" id="KW-0109">Calcium transport</keyword>
<feature type="transmembrane region" description="Helical" evidence="10">
    <location>
        <begin position="216"/>
        <end position="234"/>
    </location>
</feature>
<evidence type="ECO:0000256" key="3">
    <source>
        <dbReference type="ARBA" id="ARBA00022448"/>
    </source>
</evidence>
<gene>
    <name evidence="13" type="ORF">N7476_006344</name>
</gene>
<dbReference type="InterPro" id="IPR044880">
    <property type="entry name" value="NCX_ion-bd_dom_sf"/>
</dbReference>
<dbReference type="GO" id="GO:0015369">
    <property type="term" value="F:calcium:proton antiporter activity"/>
    <property type="evidence" value="ECO:0007669"/>
    <property type="project" value="UniProtKB-UniRule"/>
</dbReference>
<evidence type="ECO:0000256" key="6">
    <source>
        <dbReference type="ARBA" id="ARBA00022837"/>
    </source>
</evidence>
<feature type="transmembrane region" description="Helical" evidence="10">
    <location>
        <begin position="304"/>
        <end position="327"/>
    </location>
</feature>
<evidence type="ECO:0000256" key="7">
    <source>
        <dbReference type="ARBA" id="ARBA00022989"/>
    </source>
</evidence>
<evidence type="ECO:0000256" key="1">
    <source>
        <dbReference type="ARBA" id="ARBA00004127"/>
    </source>
</evidence>
<keyword evidence="7 10" id="KW-1133">Transmembrane helix</keyword>
<evidence type="ECO:0000313" key="13">
    <source>
        <dbReference type="EMBL" id="KAJ5316037.1"/>
    </source>
</evidence>
<feature type="transmembrane region" description="Helical" evidence="10">
    <location>
        <begin position="254"/>
        <end position="272"/>
    </location>
</feature>
<dbReference type="GO" id="GO:0000329">
    <property type="term" value="C:fungal-type vacuole membrane"/>
    <property type="evidence" value="ECO:0007669"/>
    <property type="project" value="TreeGrafter"/>
</dbReference>
<dbReference type="AlphaFoldDB" id="A0A9W9H8C8"/>
<feature type="transmembrane region" description="Helical" evidence="10">
    <location>
        <begin position="409"/>
        <end position="426"/>
    </location>
</feature>
<dbReference type="GO" id="GO:0012505">
    <property type="term" value="C:endomembrane system"/>
    <property type="evidence" value="ECO:0007669"/>
    <property type="project" value="UniProtKB-SubCell"/>
</dbReference>
<dbReference type="GO" id="GO:0006874">
    <property type="term" value="P:intracellular calcium ion homeostasis"/>
    <property type="evidence" value="ECO:0007669"/>
    <property type="project" value="TreeGrafter"/>
</dbReference>